<organism evidence="4 5">
    <name type="scientific">Gloeothece citriformis (strain PCC 7424)</name>
    <name type="common">Cyanothece sp. (strain PCC 7424)</name>
    <dbReference type="NCBI Taxonomy" id="65393"/>
    <lineage>
        <taxon>Bacteria</taxon>
        <taxon>Bacillati</taxon>
        <taxon>Cyanobacteriota</taxon>
        <taxon>Cyanophyceae</taxon>
        <taxon>Oscillatoriophycideae</taxon>
        <taxon>Chroococcales</taxon>
        <taxon>Aphanothecaceae</taxon>
        <taxon>Gloeothece</taxon>
        <taxon>Gloeothece citriformis</taxon>
    </lineage>
</organism>
<evidence type="ECO:0000256" key="1">
    <source>
        <dbReference type="ARBA" id="ARBA00008182"/>
    </source>
</evidence>
<protein>
    <submittedName>
        <fullName evidence="4">Phycobilisome protein</fullName>
    </submittedName>
</protein>
<dbReference type="GO" id="GO:0030089">
    <property type="term" value="C:phycobilisome"/>
    <property type="evidence" value="ECO:0007669"/>
    <property type="project" value="InterPro"/>
</dbReference>
<dbReference type="RefSeq" id="WP_015956368.1">
    <property type="nucleotide sequence ID" value="NC_011729.1"/>
</dbReference>
<dbReference type="eggNOG" id="ENOG5031SX7">
    <property type="taxonomic scope" value="Bacteria"/>
</dbReference>
<proteinExistence type="inferred from homology"/>
<dbReference type="CDD" id="cd08919">
    <property type="entry name" value="PBP-like"/>
    <property type="match status" value="1"/>
</dbReference>
<keyword evidence="5" id="KW-1185">Reference proteome</keyword>
<dbReference type="Pfam" id="PF00502">
    <property type="entry name" value="Phycobilisome"/>
    <property type="match status" value="1"/>
</dbReference>
<dbReference type="GO" id="GO:0015979">
    <property type="term" value="P:photosynthesis"/>
    <property type="evidence" value="ECO:0007669"/>
    <property type="project" value="InterPro"/>
</dbReference>
<keyword evidence="3" id="KW-0089">Bile pigment</keyword>
<accession>B7K915</accession>
<evidence type="ECO:0000313" key="4">
    <source>
        <dbReference type="EMBL" id="ACK72784.1"/>
    </source>
</evidence>
<dbReference type="InterPro" id="IPR012128">
    <property type="entry name" value="Phycobilisome_asu/bsu"/>
</dbReference>
<gene>
    <name evidence="4" type="ordered locus">PCC7424_4420</name>
</gene>
<dbReference type="SUPFAM" id="SSF46458">
    <property type="entry name" value="Globin-like"/>
    <property type="match status" value="1"/>
</dbReference>
<dbReference type="Proteomes" id="UP000002384">
    <property type="component" value="Chromosome"/>
</dbReference>
<evidence type="ECO:0000313" key="5">
    <source>
        <dbReference type="Proteomes" id="UP000002384"/>
    </source>
</evidence>
<name>B7K915_GLOC7</name>
<dbReference type="InterPro" id="IPR038719">
    <property type="entry name" value="Phycobilisome_asu/bsu_sf"/>
</dbReference>
<dbReference type="AlphaFoldDB" id="B7K915"/>
<dbReference type="HOGENOM" id="CLU_137322_0_0_3"/>
<dbReference type="EMBL" id="CP001291">
    <property type="protein sequence ID" value="ACK72784.1"/>
    <property type="molecule type" value="Genomic_DNA"/>
</dbReference>
<keyword evidence="2" id="KW-0157">Chromophore</keyword>
<dbReference type="InterPro" id="IPR009050">
    <property type="entry name" value="Globin-like_sf"/>
</dbReference>
<sequence length="154" mass="17839">MLTKLTTLAQQADGRYADSNQLQFLHDYFSVASVRLSAYEKIRAAHEEIIQQVRQSVNKTHPNLFLQNSKDLWGVCHRDMSYILRYVSTVVLIDDLEQLKTFLVWHSKIMKAFRDQYPSQIAYSLMEKIVTQLLTPEESTLVKPAFQLVGGFLQ</sequence>
<dbReference type="Gene3D" id="1.10.490.20">
    <property type="entry name" value="Phycocyanins"/>
    <property type="match status" value="1"/>
</dbReference>
<evidence type="ECO:0000256" key="3">
    <source>
        <dbReference type="ARBA" id="ARBA00023307"/>
    </source>
</evidence>
<dbReference type="KEGG" id="cyc:PCC7424_4420"/>
<evidence type="ECO:0000256" key="2">
    <source>
        <dbReference type="ARBA" id="ARBA00022991"/>
    </source>
</evidence>
<dbReference type="STRING" id="65393.PCC7424_4420"/>
<reference evidence="5" key="1">
    <citation type="journal article" date="2011" name="MBio">
        <title>Novel metabolic attributes of the genus Cyanothece, comprising a group of unicellular nitrogen-fixing Cyanobacteria.</title>
        <authorList>
            <person name="Bandyopadhyay A."/>
            <person name="Elvitigala T."/>
            <person name="Welsh E."/>
            <person name="Stockel J."/>
            <person name="Liberton M."/>
            <person name="Min H."/>
            <person name="Sherman L.A."/>
            <person name="Pakrasi H.B."/>
        </authorList>
    </citation>
    <scope>NUCLEOTIDE SEQUENCE [LARGE SCALE GENOMIC DNA]</scope>
    <source>
        <strain evidence="5">PCC 7424</strain>
    </source>
</reference>
<comment type="similarity">
    <text evidence="1">Belongs to the phycobiliprotein family.</text>
</comment>
<dbReference type="OrthoDB" id="423955at2"/>